<keyword evidence="2" id="KW-0472">Membrane</keyword>
<proteinExistence type="predicted"/>
<dbReference type="Proteomes" id="UP001530293">
    <property type="component" value="Unassembled WGS sequence"/>
</dbReference>
<comment type="caution">
    <text evidence="3">The sequence shown here is derived from an EMBL/GenBank/DDBJ whole genome shotgun (WGS) entry which is preliminary data.</text>
</comment>
<evidence type="ECO:0000256" key="2">
    <source>
        <dbReference type="SAM" id="Phobius"/>
    </source>
</evidence>
<feature type="region of interest" description="Disordered" evidence="1">
    <location>
        <begin position="1"/>
        <end position="27"/>
    </location>
</feature>
<name>A0ABD3MTP4_9STRA</name>
<feature type="transmembrane region" description="Helical" evidence="2">
    <location>
        <begin position="38"/>
        <end position="58"/>
    </location>
</feature>
<accession>A0ABD3MTP4</accession>
<dbReference type="EMBL" id="JALLBG020000078">
    <property type="protein sequence ID" value="KAL3767037.1"/>
    <property type="molecule type" value="Genomic_DNA"/>
</dbReference>
<evidence type="ECO:0000313" key="4">
    <source>
        <dbReference type="Proteomes" id="UP001530293"/>
    </source>
</evidence>
<protein>
    <submittedName>
        <fullName evidence="3">Uncharacterized protein</fullName>
    </submittedName>
</protein>
<sequence length="234" mass="25253">MVMEVIEGARSTHTTEEDDDHDLSRSPTSAVAPLTMTAFYHLITPLLAMAMALAVSGFQAPSHRIFEFKYRSAATQSRLNLVRWQEDDGINSLPRASASVRPVLSASTITAAAIIASTPILPARATDSFDMSIISYSNDGLAISDSESIRGSTSLLHPDQYTTNTKSFTSLSSLQLSSSTLANPIGEIQDGSESGSIENSFGQWFFVIYIVVSLLAGGKEMISRIQKQIDKADI</sequence>
<keyword evidence="2" id="KW-0812">Transmembrane</keyword>
<evidence type="ECO:0000313" key="3">
    <source>
        <dbReference type="EMBL" id="KAL3767037.1"/>
    </source>
</evidence>
<gene>
    <name evidence="3" type="ORF">ACHAWU_004535</name>
</gene>
<keyword evidence="4" id="KW-1185">Reference proteome</keyword>
<keyword evidence="2" id="KW-1133">Transmembrane helix</keyword>
<organism evidence="3 4">
    <name type="scientific">Discostella pseudostelligera</name>
    <dbReference type="NCBI Taxonomy" id="259834"/>
    <lineage>
        <taxon>Eukaryota</taxon>
        <taxon>Sar</taxon>
        <taxon>Stramenopiles</taxon>
        <taxon>Ochrophyta</taxon>
        <taxon>Bacillariophyta</taxon>
        <taxon>Coscinodiscophyceae</taxon>
        <taxon>Thalassiosirophycidae</taxon>
        <taxon>Stephanodiscales</taxon>
        <taxon>Stephanodiscaceae</taxon>
        <taxon>Discostella</taxon>
    </lineage>
</organism>
<reference evidence="3 4" key="1">
    <citation type="submission" date="2024-10" db="EMBL/GenBank/DDBJ databases">
        <title>Updated reference genomes for cyclostephanoid diatoms.</title>
        <authorList>
            <person name="Roberts W.R."/>
            <person name="Alverson A.J."/>
        </authorList>
    </citation>
    <scope>NUCLEOTIDE SEQUENCE [LARGE SCALE GENOMIC DNA]</scope>
    <source>
        <strain evidence="3 4">AJA232-27</strain>
    </source>
</reference>
<feature type="transmembrane region" description="Helical" evidence="2">
    <location>
        <begin position="201"/>
        <end position="218"/>
    </location>
</feature>
<evidence type="ECO:0000256" key="1">
    <source>
        <dbReference type="SAM" id="MobiDB-lite"/>
    </source>
</evidence>
<dbReference type="AlphaFoldDB" id="A0ABD3MTP4"/>